<feature type="transmembrane region" description="Helical" evidence="2">
    <location>
        <begin position="164"/>
        <end position="181"/>
    </location>
</feature>
<keyword evidence="2" id="KW-0812">Transmembrane</keyword>
<gene>
    <name evidence="3" type="ORF">GSOID_T00006172001</name>
</gene>
<sequence>MSKKNTHENSQRDLHEGRNTVDEQNRRQLARTSAQFGYIAGAREADDKAVFEQADRDTPLSVGGRIDAWFDRIVSNLPQEQIARLKEQVNHYLFPKDSSGNEKPGLTDGEIIENAKMLIKQVMEKFDTDGDGSPIGNFSLMVFLHKLIATELGKRVSFFNVGKLYLNVFTDIMYQFLTGLTPVEFQKIWDVTLKAAENALTFRKCVMAVVLAYSCMYLYNNYYKK</sequence>
<dbReference type="Proteomes" id="UP000001307">
    <property type="component" value="Unassembled WGS sequence"/>
</dbReference>
<keyword evidence="2" id="KW-1133">Transmembrane helix</keyword>
<feature type="transmembrane region" description="Helical" evidence="2">
    <location>
        <begin position="201"/>
        <end position="219"/>
    </location>
</feature>
<keyword evidence="2" id="KW-0472">Membrane</keyword>
<dbReference type="EMBL" id="FN653016">
    <property type="protein sequence ID" value="CBY07087.1"/>
    <property type="molecule type" value="Genomic_DNA"/>
</dbReference>
<evidence type="ECO:0000313" key="3">
    <source>
        <dbReference type="EMBL" id="CBY07087.1"/>
    </source>
</evidence>
<name>E4WUB6_OIKDI</name>
<evidence type="ECO:0000313" key="4">
    <source>
        <dbReference type="Proteomes" id="UP000001307"/>
    </source>
</evidence>
<keyword evidence="4" id="KW-1185">Reference proteome</keyword>
<accession>E4WUB6</accession>
<evidence type="ECO:0000256" key="2">
    <source>
        <dbReference type="SAM" id="Phobius"/>
    </source>
</evidence>
<dbReference type="InParanoid" id="E4WUB6"/>
<proteinExistence type="predicted"/>
<dbReference type="OrthoDB" id="10547847at2759"/>
<organism evidence="3">
    <name type="scientific">Oikopleura dioica</name>
    <name type="common">Tunicate</name>
    <dbReference type="NCBI Taxonomy" id="34765"/>
    <lineage>
        <taxon>Eukaryota</taxon>
        <taxon>Metazoa</taxon>
        <taxon>Chordata</taxon>
        <taxon>Tunicata</taxon>
        <taxon>Appendicularia</taxon>
        <taxon>Copelata</taxon>
        <taxon>Oikopleuridae</taxon>
        <taxon>Oikopleura</taxon>
    </lineage>
</organism>
<reference evidence="3" key="1">
    <citation type="journal article" date="2010" name="Science">
        <title>Plasticity of animal genome architecture unmasked by rapid evolution of a pelagic tunicate.</title>
        <authorList>
            <person name="Denoeud F."/>
            <person name="Henriet S."/>
            <person name="Mungpakdee S."/>
            <person name="Aury J.M."/>
            <person name="Da Silva C."/>
            <person name="Brinkmann H."/>
            <person name="Mikhaleva J."/>
            <person name="Olsen L.C."/>
            <person name="Jubin C."/>
            <person name="Canestro C."/>
            <person name="Bouquet J.M."/>
            <person name="Danks G."/>
            <person name="Poulain J."/>
            <person name="Campsteijn C."/>
            <person name="Adamski M."/>
            <person name="Cross I."/>
            <person name="Yadetie F."/>
            <person name="Muffato M."/>
            <person name="Louis A."/>
            <person name="Butcher S."/>
            <person name="Tsagkogeorga G."/>
            <person name="Konrad A."/>
            <person name="Singh S."/>
            <person name="Jensen M.F."/>
            <person name="Cong E.H."/>
            <person name="Eikeseth-Otteraa H."/>
            <person name="Noel B."/>
            <person name="Anthouard V."/>
            <person name="Porcel B.M."/>
            <person name="Kachouri-Lafond R."/>
            <person name="Nishino A."/>
            <person name="Ugolini M."/>
            <person name="Chourrout P."/>
            <person name="Nishida H."/>
            <person name="Aasland R."/>
            <person name="Huzurbazar S."/>
            <person name="Westhof E."/>
            <person name="Delsuc F."/>
            <person name="Lehrach H."/>
            <person name="Reinhardt R."/>
            <person name="Weissenbach J."/>
            <person name="Roy S.W."/>
            <person name="Artiguenave F."/>
            <person name="Postlethwait J.H."/>
            <person name="Manak J.R."/>
            <person name="Thompson E.M."/>
            <person name="Jaillon O."/>
            <person name="Du Pasquier L."/>
            <person name="Boudinot P."/>
            <person name="Liberles D.A."/>
            <person name="Volff J.N."/>
            <person name="Philippe H."/>
            <person name="Lenhard B."/>
            <person name="Roest Crollius H."/>
            <person name="Wincker P."/>
            <person name="Chourrout D."/>
        </authorList>
    </citation>
    <scope>NUCLEOTIDE SEQUENCE [LARGE SCALE GENOMIC DNA]</scope>
</reference>
<evidence type="ECO:0000256" key="1">
    <source>
        <dbReference type="SAM" id="MobiDB-lite"/>
    </source>
</evidence>
<protein>
    <submittedName>
        <fullName evidence="3">Uncharacterized protein</fullName>
    </submittedName>
</protein>
<dbReference type="AlphaFoldDB" id="E4WUB6"/>
<feature type="region of interest" description="Disordered" evidence="1">
    <location>
        <begin position="1"/>
        <end position="26"/>
    </location>
</feature>